<sequence length="131" mass="14621">MDPDDHSEDRVHLDIDLTRLRRTSLGDAADPNHPVTPAQLTAAVDGDQLAAFAGEVGIPADELTARLSEALRSARNLPVRDNYVMVKFKTEDDERAIDFPGHRRAPEIEFWFEVDHTGTLRVIAAAARHRE</sequence>
<reference evidence="1" key="1">
    <citation type="submission" date="2022-06" db="EMBL/GenBank/DDBJ databases">
        <title>Novel species in genus nocardia.</title>
        <authorList>
            <person name="Li F."/>
        </authorList>
    </citation>
    <scope>NUCLEOTIDE SEQUENCE</scope>
    <source>
        <strain evidence="1">CDC141</strain>
    </source>
</reference>
<keyword evidence="2" id="KW-1185">Reference proteome</keyword>
<dbReference type="RefSeq" id="WP_251909300.1">
    <property type="nucleotide sequence ID" value="NZ_JAMRXG010000001.1"/>
</dbReference>
<dbReference type="AlphaFoldDB" id="A0A9X2IVH1"/>
<dbReference type="SUPFAM" id="SSF140804">
    <property type="entry name" value="YidB-like"/>
    <property type="match status" value="1"/>
</dbReference>
<dbReference type="Proteomes" id="UP001139157">
    <property type="component" value="Unassembled WGS sequence"/>
</dbReference>
<dbReference type="Gene3D" id="1.10.10.690">
    <property type="entry name" value="YidB-like"/>
    <property type="match status" value="1"/>
</dbReference>
<organism evidence="1 2">
    <name type="scientific">Nocardia pulmonis</name>
    <dbReference type="NCBI Taxonomy" id="2951408"/>
    <lineage>
        <taxon>Bacteria</taxon>
        <taxon>Bacillati</taxon>
        <taxon>Actinomycetota</taxon>
        <taxon>Actinomycetes</taxon>
        <taxon>Mycobacteriales</taxon>
        <taxon>Nocardiaceae</taxon>
        <taxon>Nocardia</taxon>
    </lineage>
</organism>
<dbReference type="EMBL" id="JAMRXG010000001">
    <property type="protein sequence ID" value="MCM6772449.1"/>
    <property type="molecule type" value="Genomic_DNA"/>
</dbReference>
<name>A0A9X2IVH1_9NOCA</name>
<evidence type="ECO:0000313" key="2">
    <source>
        <dbReference type="Proteomes" id="UP001139157"/>
    </source>
</evidence>
<protein>
    <submittedName>
        <fullName evidence="1">Uncharacterized protein</fullName>
    </submittedName>
</protein>
<comment type="caution">
    <text evidence="1">The sequence shown here is derived from an EMBL/GenBank/DDBJ whole genome shotgun (WGS) entry which is preliminary data.</text>
</comment>
<accession>A0A9X2IVH1</accession>
<evidence type="ECO:0000313" key="1">
    <source>
        <dbReference type="EMBL" id="MCM6772449.1"/>
    </source>
</evidence>
<proteinExistence type="predicted"/>
<gene>
    <name evidence="1" type="ORF">NDR86_03060</name>
</gene>
<dbReference type="InterPro" id="IPR027405">
    <property type="entry name" value="YidB-like"/>
</dbReference>